<keyword evidence="6 10" id="KW-1133">Transmembrane helix</keyword>
<dbReference type="InterPro" id="IPR007626">
    <property type="entry name" value="Herpesvirus_viron_egress-type"/>
</dbReference>
<evidence type="ECO:0000313" key="13">
    <source>
        <dbReference type="Proteomes" id="UP000139029"/>
    </source>
</evidence>
<dbReference type="HAMAP" id="MF_04024">
    <property type="entry name" value="HSV_NEC2"/>
    <property type="match status" value="1"/>
</dbReference>
<keyword evidence="7 10" id="KW-0472">Membrane</keyword>
<proteinExistence type="inferred from homology"/>
<organism evidence="11 13">
    <name type="scientific">Suid herpesvirus 1</name>
    <name type="common">SuHV-1</name>
    <name type="synonym">Pseudorabies virus</name>
    <dbReference type="NCBI Taxonomy" id="10345"/>
    <lineage>
        <taxon>Viruses</taxon>
        <taxon>Duplodnaviria</taxon>
        <taxon>Heunggongvirae</taxon>
        <taxon>Peploviricota</taxon>
        <taxon>Herviviricetes</taxon>
        <taxon>Herpesvirales</taxon>
        <taxon>Orthoherpesviridae</taxon>
        <taxon>Alphaherpesvirinae</taxon>
        <taxon>Varicellovirus</taxon>
        <taxon>Varicellovirus suidalpha1</taxon>
    </lineage>
</organism>
<evidence type="ECO:0000256" key="5">
    <source>
        <dbReference type="ARBA" id="ARBA00022921"/>
    </source>
</evidence>
<evidence type="ECO:0000313" key="12">
    <source>
        <dbReference type="EMBL" id="QIP58356.1"/>
    </source>
</evidence>
<dbReference type="Proteomes" id="UP000139029">
    <property type="component" value="Genome"/>
</dbReference>
<keyword evidence="5" id="KW-0426">Late protein</keyword>
<protein>
    <submittedName>
        <fullName evidence="11 12">Nuclear egress membrane protein</fullName>
    </submittedName>
</protein>
<keyword evidence="2" id="KW-1048">Host nucleus</keyword>
<dbReference type="SMR" id="A0A142I9T1"/>
<dbReference type="Pfam" id="PF04541">
    <property type="entry name" value="Herpes_U34"/>
    <property type="match status" value="1"/>
</dbReference>
<dbReference type="EMBL" id="KU900059">
    <property type="protein sequence ID" value="AMR55919.1"/>
    <property type="molecule type" value="Genomic_DNA"/>
</dbReference>
<sequence>MSGTLVQRLKLILSGGNLRCSDGETACDPERPPTRCVFQVHGQDGSNDTFPLEYVLRLMRSWAHVPCDPYVRVQNTGVSVLFQGFFFRPADAPLAAITAEHNNVILASTHSTGMSLSALDDIKRAGGVDTRPLRAMMSVSCFVRMPRVQLSFRFMGPDDASQTQRLLDRAELRQRSVSRPGGAGGGGDDGEGPSPRAPIRPTVISPVPGHAAAAFVGQAAYPPPARFPASLLHTLLGLRRLAGYAVACVTGALAIVIILNMR</sequence>
<evidence type="ECO:0000256" key="4">
    <source>
        <dbReference type="ARBA" id="ARBA00022870"/>
    </source>
</evidence>
<evidence type="ECO:0000256" key="7">
    <source>
        <dbReference type="ARBA" id="ARBA00023136"/>
    </source>
</evidence>
<reference evidence="12" key="2">
    <citation type="submission" date="2019-07" db="EMBL/GenBank/DDBJ databases">
        <title>Detection of a gE-deleted PRV strain in an Italian red fox.</title>
        <authorList>
            <person name="Chiapponi C."/>
            <person name="Moreno A."/>
            <person name="Paniccia M."/>
            <person name="Sozzi E."/>
            <person name="Lavazza A."/>
            <person name="Morelli A."/>
            <person name="Silenti V."/>
            <person name="Gobbi M."/>
        </authorList>
    </citation>
    <scope>NUCLEOTIDE SEQUENCE</scope>
    <source>
        <strain evidence="12">Fox_It_29328_2018</strain>
    </source>
</reference>
<evidence type="ECO:0000256" key="6">
    <source>
        <dbReference type="ARBA" id="ARBA00022989"/>
    </source>
</evidence>
<evidence type="ECO:0000256" key="3">
    <source>
        <dbReference type="ARBA" id="ARBA00022692"/>
    </source>
</evidence>
<evidence type="ECO:0000256" key="8">
    <source>
        <dbReference type="ARBA" id="ARBA00043948"/>
    </source>
</evidence>
<keyword evidence="1" id="KW-0597">Phosphoprotein</keyword>
<name>A0A142I9T1_SUHV</name>
<keyword evidence="4" id="KW-1043">Host membrane</keyword>
<keyword evidence="3 10" id="KW-0812">Transmembrane</keyword>
<evidence type="ECO:0000256" key="10">
    <source>
        <dbReference type="SAM" id="Phobius"/>
    </source>
</evidence>
<evidence type="ECO:0000256" key="1">
    <source>
        <dbReference type="ARBA" id="ARBA00022553"/>
    </source>
</evidence>
<evidence type="ECO:0000256" key="9">
    <source>
        <dbReference type="SAM" id="MobiDB-lite"/>
    </source>
</evidence>
<accession>A0A142I9T1</accession>
<dbReference type="GO" id="GO:0044201">
    <property type="term" value="C:host cell nuclear inner membrane"/>
    <property type="evidence" value="ECO:0007669"/>
    <property type="project" value="UniProtKB-SubCell"/>
</dbReference>
<reference evidence="11 13" key="1">
    <citation type="journal article" date="2016" name="Genome Announc.">
        <title>Complete Genome Sequence of Pseudorabies Virus Reference Strain NIA3 Using Single-Molecule Real-Time Sequencing.</title>
        <authorList>
            <person name="Mathijs E."/>
            <person name="Vandenbussche F."/>
            <person name="Verpoest S."/>
            <person name="De Regge N."/>
            <person name="Van Borm S."/>
        </authorList>
    </citation>
    <scope>NUCLEOTIDE SEQUENCE [LARGE SCALE GENOMIC DNA]</scope>
    <source>
        <strain evidence="11">NIA3</strain>
    </source>
</reference>
<dbReference type="EMBL" id="MN215892">
    <property type="protein sequence ID" value="QIP58356.1"/>
    <property type="molecule type" value="Genomic_DNA"/>
</dbReference>
<evidence type="ECO:0000256" key="2">
    <source>
        <dbReference type="ARBA" id="ARBA00022562"/>
    </source>
</evidence>
<feature type="transmembrane region" description="Helical" evidence="10">
    <location>
        <begin position="241"/>
        <end position="261"/>
    </location>
</feature>
<feature type="region of interest" description="Disordered" evidence="9">
    <location>
        <begin position="171"/>
        <end position="203"/>
    </location>
</feature>
<comment type="subcellular location">
    <subcellularLocation>
        <location evidence="8">Host nucleus inner membrane</location>
        <topology evidence="8">Single-pass membrane protein</topology>
    </subcellularLocation>
</comment>
<evidence type="ECO:0000313" key="11">
    <source>
        <dbReference type="EMBL" id="AMR55919.1"/>
    </source>
</evidence>
<gene>
    <name evidence="11" type="primary">UL34</name>
</gene>